<reference evidence="2 3" key="2">
    <citation type="submission" date="2014-05" db="EMBL/GenBank/DDBJ databases">
        <title>Draft genome sequence of Halobacillus karajensis HK-03.</title>
        <authorList>
            <person name="Khelaifia S."/>
            <person name="Croce O."/>
            <person name="Lagier J.C."/>
            <person name="Raoult D."/>
        </authorList>
    </citation>
    <scope>NUCLEOTIDE SEQUENCE [LARGE SCALE GENOMIC DNA]</scope>
    <source>
        <strain evidence="2 3">HD-03</strain>
    </source>
</reference>
<evidence type="ECO:0000313" key="2">
    <source>
        <dbReference type="EMBL" id="CDQ24710.1"/>
    </source>
</evidence>
<evidence type="ECO:0000259" key="1">
    <source>
        <dbReference type="PROSITE" id="PS51194"/>
    </source>
</evidence>
<name>A0A024P781_9BACI</name>
<feature type="domain" description="Helicase C-terminal" evidence="1">
    <location>
        <begin position="167"/>
        <end position="332"/>
    </location>
</feature>
<organism evidence="2 3">
    <name type="scientific">Halobacillus karajensis</name>
    <dbReference type="NCBI Taxonomy" id="195088"/>
    <lineage>
        <taxon>Bacteria</taxon>
        <taxon>Bacillati</taxon>
        <taxon>Bacillota</taxon>
        <taxon>Bacilli</taxon>
        <taxon>Bacillales</taxon>
        <taxon>Bacillaceae</taxon>
        <taxon>Halobacillus</taxon>
    </lineage>
</organism>
<dbReference type="InterPro" id="IPR001650">
    <property type="entry name" value="Helicase_C-like"/>
</dbReference>
<dbReference type="PROSITE" id="PS51194">
    <property type="entry name" value="HELICASE_CTER"/>
    <property type="match status" value="1"/>
</dbReference>
<evidence type="ECO:0000313" key="3">
    <source>
        <dbReference type="Proteomes" id="UP000028868"/>
    </source>
</evidence>
<protein>
    <recommendedName>
        <fullName evidence="1">Helicase C-terminal domain-containing protein</fullName>
    </recommendedName>
</protein>
<dbReference type="EMBL" id="CCDI010000004">
    <property type="protein sequence ID" value="CDQ24710.1"/>
    <property type="molecule type" value="Genomic_DNA"/>
</dbReference>
<dbReference type="Proteomes" id="UP000028868">
    <property type="component" value="Unassembled WGS sequence"/>
</dbReference>
<accession>A0A024P781</accession>
<dbReference type="SUPFAM" id="SSF52540">
    <property type="entry name" value="P-loop containing nucleoside triphosphate hydrolases"/>
    <property type="match status" value="1"/>
</dbReference>
<reference evidence="3" key="1">
    <citation type="submission" date="2014-03" db="EMBL/GenBank/DDBJ databases">
        <authorList>
            <person name="Urmite Genomes U."/>
        </authorList>
    </citation>
    <scope>NUCLEOTIDE SEQUENCE [LARGE SCALE GENOMIC DNA]</scope>
    <source>
        <strain evidence="3">HD-03</strain>
    </source>
</reference>
<proteinExistence type="predicted"/>
<keyword evidence="3" id="KW-1185">Reference proteome</keyword>
<dbReference type="Gene3D" id="3.40.50.300">
    <property type="entry name" value="P-loop containing nucleotide triphosphate hydrolases"/>
    <property type="match status" value="2"/>
</dbReference>
<comment type="caution">
    <text evidence="2">The sequence shown here is derived from an EMBL/GenBank/DDBJ whole genome shotgun (WGS) entry which is preliminary data.</text>
</comment>
<dbReference type="InterPro" id="IPR027417">
    <property type="entry name" value="P-loop_NTPase"/>
</dbReference>
<sequence>MLKESLLQKYETYLKPYDPSVKGTMQFNEYQLPAHGFGEKITGTLRKDNRAICMTYAKFSYVLERSNDINFLKHIKFICCDEVHNLAKYIGYDMQLGVKKEETRLFKALEKIITFTGKGVFKTLFMTATPFRITKLLKENFNYSCNKIVTESELRGYLFNNQKVYTNIDNIVKELRKADLSDGNKILMYVETIRKSEEVREKLESNGFNVACLWSINNDRQMDNLSRKVRDYIVKKEEFPGYIDVVIINAAYETGYNIFDTENMAQTVIVHSRNSEVITQVRGRIRHDINSLVTLNQSGSIETIKRDGSAIELCSTKIDKYIGIPLTKEKKDDLVIELNLLNTHGRQMKWTSIKKILIENGFKVIPYKTWDNGKQVKSDIIEHH</sequence>
<dbReference type="AlphaFoldDB" id="A0A024P781"/>
<gene>
    <name evidence="2" type="ORF">BN983_03006</name>
</gene>